<evidence type="ECO:0000256" key="3">
    <source>
        <dbReference type="ARBA" id="ARBA00022496"/>
    </source>
</evidence>
<keyword evidence="7" id="KW-0472">Membrane</keyword>
<evidence type="ECO:0000256" key="5">
    <source>
        <dbReference type="ARBA" id="ARBA00022692"/>
    </source>
</evidence>
<keyword evidence="4" id="KW-0926">Vacuole</keyword>
<dbReference type="Pfam" id="PF01988">
    <property type="entry name" value="VIT1"/>
    <property type="match status" value="1"/>
</dbReference>
<keyword evidence="3" id="KW-0408">Iron</keyword>
<dbReference type="EMBL" id="JBHFFA010000003">
    <property type="protein sequence ID" value="KAL2634618.1"/>
    <property type="molecule type" value="Genomic_DNA"/>
</dbReference>
<comment type="caution">
    <text evidence="9">The sequence shown here is derived from an EMBL/GenBank/DDBJ whole genome shotgun (WGS) entry which is preliminary data.</text>
</comment>
<keyword evidence="3" id="KW-0410">Iron transport</keyword>
<gene>
    <name evidence="9" type="ORF">R1flu_006097</name>
</gene>
<evidence type="ECO:0000313" key="10">
    <source>
        <dbReference type="Proteomes" id="UP001605036"/>
    </source>
</evidence>
<reference evidence="9 10" key="1">
    <citation type="submission" date="2024-09" db="EMBL/GenBank/DDBJ databases">
        <title>Chromosome-scale assembly of Riccia fluitans.</title>
        <authorList>
            <person name="Paukszto L."/>
            <person name="Sawicki J."/>
            <person name="Karawczyk K."/>
            <person name="Piernik-Szablinska J."/>
            <person name="Szczecinska M."/>
            <person name="Mazdziarz M."/>
        </authorList>
    </citation>
    <scope>NUCLEOTIDE SEQUENCE [LARGE SCALE GENOMIC DNA]</scope>
    <source>
        <strain evidence="9">Rf_01</strain>
        <tissue evidence="9">Aerial parts of the thallus</tissue>
    </source>
</reference>
<keyword evidence="3" id="KW-0406">Ion transport</keyword>
<dbReference type="AlphaFoldDB" id="A0ABD1YVA3"/>
<name>A0ABD1YVA3_9MARC</name>
<evidence type="ECO:0000256" key="7">
    <source>
        <dbReference type="ARBA" id="ARBA00023136"/>
    </source>
</evidence>
<organism evidence="9 10">
    <name type="scientific">Riccia fluitans</name>
    <dbReference type="NCBI Taxonomy" id="41844"/>
    <lineage>
        <taxon>Eukaryota</taxon>
        <taxon>Viridiplantae</taxon>
        <taxon>Streptophyta</taxon>
        <taxon>Embryophyta</taxon>
        <taxon>Marchantiophyta</taxon>
        <taxon>Marchantiopsida</taxon>
        <taxon>Marchantiidae</taxon>
        <taxon>Marchantiales</taxon>
        <taxon>Ricciaceae</taxon>
        <taxon>Riccia</taxon>
    </lineage>
</organism>
<dbReference type="GO" id="GO:0006826">
    <property type="term" value="P:iron ion transport"/>
    <property type="evidence" value="ECO:0007669"/>
    <property type="project" value="UniProtKB-KW"/>
</dbReference>
<comment type="subcellular location">
    <subcellularLocation>
        <location evidence="1">Vacuole membrane</location>
        <topology evidence="1">Multi-pass membrane protein</topology>
    </subcellularLocation>
</comment>
<proteinExistence type="inferred from homology"/>
<dbReference type="GO" id="GO:0005774">
    <property type="term" value="C:vacuolar membrane"/>
    <property type="evidence" value="ECO:0007669"/>
    <property type="project" value="UniProtKB-SubCell"/>
</dbReference>
<dbReference type="PANTHER" id="PTHR31851">
    <property type="entry name" value="FE(2+)/MN(2+) TRANSPORTER PCL1"/>
    <property type="match status" value="1"/>
</dbReference>
<dbReference type="Proteomes" id="UP001605036">
    <property type="component" value="Unassembled WGS sequence"/>
</dbReference>
<comment type="catalytic activity">
    <reaction evidence="8">
        <text>Fe(2+)(in) = Fe(2+)(out)</text>
        <dbReference type="Rhea" id="RHEA:28486"/>
        <dbReference type="ChEBI" id="CHEBI:29033"/>
    </reaction>
    <physiologicalReaction direction="left-to-right" evidence="8">
        <dbReference type="Rhea" id="RHEA:28487"/>
    </physiologicalReaction>
</comment>
<protein>
    <submittedName>
        <fullName evidence="9">Uncharacterized protein</fullName>
    </submittedName>
</protein>
<evidence type="ECO:0000256" key="4">
    <source>
        <dbReference type="ARBA" id="ARBA00022554"/>
    </source>
</evidence>
<keyword evidence="5" id="KW-0812">Transmembrane</keyword>
<evidence type="ECO:0000256" key="8">
    <source>
        <dbReference type="ARBA" id="ARBA00044464"/>
    </source>
</evidence>
<dbReference type="InterPro" id="IPR008217">
    <property type="entry name" value="Ccc1_fam"/>
</dbReference>
<evidence type="ECO:0000256" key="2">
    <source>
        <dbReference type="ARBA" id="ARBA00007049"/>
    </source>
</evidence>
<evidence type="ECO:0000256" key="6">
    <source>
        <dbReference type="ARBA" id="ARBA00022989"/>
    </source>
</evidence>
<evidence type="ECO:0000313" key="9">
    <source>
        <dbReference type="EMBL" id="KAL2634618.1"/>
    </source>
</evidence>
<comment type="similarity">
    <text evidence="2">Belongs to the CCC1 family.</text>
</comment>
<accession>A0ABD1YVA3</accession>
<keyword evidence="3" id="KW-0813">Transport</keyword>
<evidence type="ECO:0000256" key="1">
    <source>
        <dbReference type="ARBA" id="ARBA00004128"/>
    </source>
</evidence>
<keyword evidence="10" id="KW-1185">Reference proteome</keyword>
<keyword evidence="6" id="KW-1133">Transmembrane helix</keyword>
<sequence>MGLRFFCIGLESLERRSEFNPELPGRPPWLRALVLEDNDELVSISSVMLGVEAVTIDIKAMVISGLAGLVAGAGSMAIREFISVIPKRDSDN</sequence>